<evidence type="ECO:0000256" key="7">
    <source>
        <dbReference type="ARBA" id="ARBA00022833"/>
    </source>
</evidence>
<proteinExistence type="inferred from homology"/>
<keyword evidence="9" id="KW-0805">Transcription regulation</keyword>
<feature type="domain" description="C2H2-type" evidence="14">
    <location>
        <begin position="323"/>
        <end position="351"/>
    </location>
</feature>
<dbReference type="InterPro" id="IPR013087">
    <property type="entry name" value="Znf_C2H2_type"/>
</dbReference>
<evidence type="ECO:0000256" key="11">
    <source>
        <dbReference type="ARBA" id="ARBA00023242"/>
    </source>
</evidence>
<dbReference type="AlphaFoldDB" id="A0A0A9H363"/>
<evidence type="ECO:0000256" key="8">
    <source>
        <dbReference type="ARBA" id="ARBA00022853"/>
    </source>
</evidence>
<dbReference type="Pfam" id="PF17800">
    <property type="entry name" value="NPL"/>
    <property type="match status" value="1"/>
</dbReference>
<evidence type="ECO:0000256" key="1">
    <source>
        <dbReference type="ARBA" id="ARBA00004604"/>
    </source>
</evidence>
<keyword evidence="4" id="KW-0597">Phosphoprotein</keyword>
<dbReference type="GO" id="GO:0016787">
    <property type="term" value="F:hydrolase activity"/>
    <property type="evidence" value="ECO:0007669"/>
    <property type="project" value="UniProtKB-KW"/>
</dbReference>
<evidence type="ECO:0000256" key="10">
    <source>
        <dbReference type="ARBA" id="ARBA00023163"/>
    </source>
</evidence>
<accession>A0A0A9H363</accession>
<evidence type="ECO:0000256" key="9">
    <source>
        <dbReference type="ARBA" id="ARBA00023015"/>
    </source>
</evidence>
<keyword evidence="10" id="KW-0804">Transcription</keyword>
<dbReference type="GO" id="GO:0008270">
    <property type="term" value="F:zinc ion binding"/>
    <property type="evidence" value="ECO:0007669"/>
    <property type="project" value="UniProtKB-KW"/>
</dbReference>
<evidence type="ECO:0000256" key="4">
    <source>
        <dbReference type="ARBA" id="ARBA00022553"/>
    </source>
</evidence>
<organism evidence="15">
    <name type="scientific">Arundo donax</name>
    <name type="common">Giant reed</name>
    <name type="synonym">Donax arundinaceus</name>
    <dbReference type="NCBI Taxonomy" id="35708"/>
    <lineage>
        <taxon>Eukaryota</taxon>
        <taxon>Viridiplantae</taxon>
        <taxon>Streptophyta</taxon>
        <taxon>Embryophyta</taxon>
        <taxon>Tracheophyta</taxon>
        <taxon>Spermatophyta</taxon>
        <taxon>Magnoliopsida</taxon>
        <taxon>Liliopsida</taxon>
        <taxon>Poales</taxon>
        <taxon>Poaceae</taxon>
        <taxon>PACMAD clade</taxon>
        <taxon>Arundinoideae</taxon>
        <taxon>Arundineae</taxon>
        <taxon>Arundo</taxon>
    </lineage>
</organism>
<feature type="compositionally biased region" description="Acidic residues" evidence="13">
    <location>
        <begin position="177"/>
        <end position="192"/>
    </location>
</feature>
<feature type="compositionally biased region" description="Acidic residues" evidence="13">
    <location>
        <begin position="128"/>
        <end position="139"/>
    </location>
</feature>
<feature type="compositionally biased region" description="Acidic residues" evidence="13">
    <location>
        <begin position="226"/>
        <end position="240"/>
    </location>
</feature>
<keyword evidence="5 12" id="KW-0863">Zinc-finger</keyword>
<dbReference type="EMBL" id="GBRH01168605">
    <property type="protein sequence ID" value="JAE29291.1"/>
    <property type="molecule type" value="Transcribed_RNA"/>
</dbReference>
<protein>
    <submittedName>
        <fullName evidence="15">Hdt102</fullName>
    </submittedName>
</protein>
<keyword evidence="8" id="KW-0156">Chromatin regulator</keyword>
<dbReference type="InterPro" id="IPR041232">
    <property type="entry name" value="NPL"/>
</dbReference>
<evidence type="ECO:0000259" key="14">
    <source>
        <dbReference type="PROSITE" id="PS50157"/>
    </source>
</evidence>
<dbReference type="PROSITE" id="PS50157">
    <property type="entry name" value="ZINC_FINGER_C2H2_2"/>
    <property type="match status" value="1"/>
</dbReference>
<reference evidence="15" key="2">
    <citation type="journal article" date="2015" name="Data Brief">
        <title>Shoot transcriptome of the giant reed, Arundo donax.</title>
        <authorList>
            <person name="Barrero R.A."/>
            <person name="Guerrero F.D."/>
            <person name="Moolhuijzen P."/>
            <person name="Goolsby J.A."/>
            <person name="Tidwell J."/>
            <person name="Bellgard S.E."/>
            <person name="Bellgard M.I."/>
        </authorList>
    </citation>
    <scope>NUCLEOTIDE SEQUENCE</scope>
    <source>
        <tissue evidence="15">Shoot tissue taken approximately 20 cm above the soil surface</tissue>
    </source>
</reference>
<dbReference type="InterPro" id="IPR036236">
    <property type="entry name" value="Znf_C2H2_sf"/>
</dbReference>
<dbReference type="GO" id="GO:0005730">
    <property type="term" value="C:nucleolus"/>
    <property type="evidence" value="ECO:0007669"/>
    <property type="project" value="UniProtKB-SubCell"/>
</dbReference>
<evidence type="ECO:0000256" key="5">
    <source>
        <dbReference type="ARBA" id="ARBA00022771"/>
    </source>
</evidence>
<keyword evidence="3" id="KW-0678">Repressor</keyword>
<dbReference type="GO" id="GO:0006325">
    <property type="term" value="P:chromatin organization"/>
    <property type="evidence" value="ECO:0007669"/>
    <property type="project" value="UniProtKB-KW"/>
</dbReference>
<keyword evidence="5 12" id="KW-0479">Metal-binding</keyword>
<keyword evidence="6" id="KW-0378">Hydrolase</keyword>
<comment type="similarity">
    <text evidence="2">Belongs to the histone deacetylase HD2 family.</text>
</comment>
<evidence type="ECO:0000256" key="12">
    <source>
        <dbReference type="PROSITE-ProRule" id="PRU00042"/>
    </source>
</evidence>
<dbReference type="SUPFAM" id="SSF57667">
    <property type="entry name" value="beta-beta-alpha zinc fingers"/>
    <property type="match status" value="1"/>
</dbReference>
<sequence>MGSKYEHWGVVVKPGETVKCDPGRFYCVVSQIALQAGKGNENVEVFVEVGGKRLLIGTLSVDRHPQYTIELVFEKEFELLHTSKTSNISVIGYKFSECERKYPYVGGSEDYDSDSEEGESSNNKDSSNEDDVESSDEDIDSPKNVEVNNRPAETPLKTAPEKKEKRTTPSKGNITGCDEDDVESSDEDEESPENDKGKNRPAETTLKTPPEKEKITTPSKGNNTSSDEDDVESSDEDEDSPSPKKKDEDSPKNVKGKNRPAETPLKTPPEKKAKITPPSKRRNTGSCTGKKSVHVHVATPYPSSKHVKKTPSTSDNPKQPTGYACKSCSKTFNSYIALKTHCKVKKHVAYK</sequence>
<feature type="region of interest" description="Disordered" evidence="13">
    <location>
        <begin position="106"/>
        <end position="322"/>
    </location>
</feature>
<evidence type="ECO:0000256" key="2">
    <source>
        <dbReference type="ARBA" id="ARBA00006673"/>
    </source>
</evidence>
<keyword evidence="11" id="KW-0539">Nucleus</keyword>
<evidence type="ECO:0000256" key="13">
    <source>
        <dbReference type="SAM" id="MobiDB-lite"/>
    </source>
</evidence>
<dbReference type="FunFam" id="2.60.120.340:FF:000004">
    <property type="entry name" value="Histone deacetylase HDT1"/>
    <property type="match status" value="1"/>
</dbReference>
<reference evidence="15" key="1">
    <citation type="submission" date="2014-09" db="EMBL/GenBank/DDBJ databases">
        <authorList>
            <person name="Magalhaes I.L.F."/>
            <person name="Oliveira U."/>
            <person name="Santos F.R."/>
            <person name="Vidigal T.H.D.A."/>
            <person name="Brescovit A.D."/>
            <person name="Santos A.J."/>
        </authorList>
    </citation>
    <scope>NUCLEOTIDE SEQUENCE</scope>
    <source>
        <tissue evidence="15">Shoot tissue taken approximately 20 cm above the soil surface</tissue>
    </source>
</reference>
<name>A0A0A9H363_ARUDO</name>
<feature type="compositionally biased region" description="Polar residues" evidence="13">
    <location>
        <begin position="310"/>
        <end position="319"/>
    </location>
</feature>
<dbReference type="Gene3D" id="2.60.120.340">
    <property type="entry name" value="Nucleoplasmin core domain"/>
    <property type="match status" value="1"/>
</dbReference>
<evidence type="ECO:0000313" key="15">
    <source>
        <dbReference type="EMBL" id="JAE29291.1"/>
    </source>
</evidence>
<evidence type="ECO:0000256" key="6">
    <source>
        <dbReference type="ARBA" id="ARBA00022801"/>
    </source>
</evidence>
<keyword evidence="7" id="KW-0862">Zinc</keyword>
<dbReference type="PROSITE" id="PS00028">
    <property type="entry name" value="ZINC_FINGER_C2H2_1"/>
    <property type="match status" value="1"/>
</dbReference>
<evidence type="ECO:0000256" key="3">
    <source>
        <dbReference type="ARBA" id="ARBA00022491"/>
    </source>
</evidence>
<feature type="compositionally biased region" description="Acidic residues" evidence="13">
    <location>
        <begin position="109"/>
        <end position="119"/>
    </location>
</feature>
<comment type="subcellular location">
    <subcellularLocation>
        <location evidence="1">Nucleus</location>
        <location evidence="1">Nucleolus</location>
    </subcellularLocation>
</comment>
<feature type="compositionally biased region" description="Basic and acidic residues" evidence="13">
    <location>
        <begin position="241"/>
        <end position="252"/>
    </location>
</feature>